<evidence type="ECO:0000256" key="9">
    <source>
        <dbReference type="ARBA" id="ARBA00022692"/>
    </source>
</evidence>
<feature type="transmembrane region" description="Helical" evidence="18">
    <location>
        <begin position="272"/>
        <end position="290"/>
    </location>
</feature>
<dbReference type="InterPro" id="IPR044492">
    <property type="entry name" value="P_typ_ATPase_HD_dom"/>
</dbReference>
<evidence type="ECO:0000256" key="2">
    <source>
        <dbReference type="ARBA" id="ARBA00004429"/>
    </source>
</evidence>
<dbReference type="Proteomes" id="UP000430323">
    <property type="component" value="Unassembled WGS sequence"/>
</dbReference>
<dbReference type="Gene3D" id="1.20.1110.10">
    <property type="entry name" value="Calcium-transporting ATPase, transmembrane domain"/>
    <property type="match status" value="1"/>
</dbReference>
<dbReference type="Pfam" id="PF00690">
    <property type="entry name" value="Cation_ATPase_N"/>
    <property type="match status" value="1"/>
</dbReference>
<dbReference type="SUPFAM" id="SSF81653">
    <property type="entry name" value="Calcium ATPase, transduction domain A"/>
    <property type="match status" value="1"/>
</dbReference>
<comment type="subcellular location">
    <subcellularLocation>
        <location evidence="2">Cell inner membrane</location>
        <topology evidence="2">Multi-pass membrane protein</topology>
    </subcellularLocation>
</comment>
<feature type="transmembrane region" description="Helical" evidence="18">
    <location>
        <begin position="103"/>
        <end position="122"/>
    </location>
</feature>
<dbReference type="GO" id="GO:0005886">
    <property type="term" value="C:plasma membrane"/>
    <property type="evidence" value="ECO:0007669"/>
    <property type="project" value="UniProtKB-SubCell"/>
</dbReference>
<sequence>MLKEKVKPNNNLADTELVKRVAQQTPDETLQKLGSSPNGLTAEEVKKRLDHDGPNEVGTEKRNTKIHFLIESFFTPFTLVLLLLATISLFTDYLFVPANQKDLSTVIIMITMIIISGLTSFVQNVKTNDAVEDLLKMVSVTTNIRRNGRDQELPTKQVVVGDIINIHAGDMVPADIRLLKTKDLFCSSSSLNGESTPVEKIASKKPDADHLKDYLDYLNVIYEGTTVVSGSGTGVVIATGEHTVFGRLAKSISNNKVKETNFDVGIKNISKLLLIMTAIIAPLVFIINGLTKGNWLNALLFAIATAVGLTPEMLPVIVTSNLVKGSLEMSKHGTIVKKMNSIQNFGAADVLCTDKTGTLTENKVVLERHYNLNMKETPLVLRLAYLNSYFQTGMRDLMDKAVIDAAKNELDVKEIQQNYTKVDEIPFDFERRRMSVVVKQQDGKWILVTKGAAEEMLNCCDRLQIGEQVTPLTDEYKQRVLNHIDDLNQDGLRVVLLAYKNNPEEADEFNVDDEKELILTGFLAFLDPPKDDVKDVLRKLKLDGISVKILTGDNAAVTKSVAERVGLDTKYIYSESDFAGKNTQQIKQMVEQCSLFVKLSPETKAKIIRILKENGHTVAYMGDGINDTPAMKTADVAISVDTAVDIAKKSADIILLRKSLLILENGVRIGRRIFGNTMKYIKITLSSNFGNILSILVASTFLPFLPMLPMQLLILDLIYGTSCLSLPFDTMNNKYLEIPRKWETKKLPKFMFYFGPTSSIFDIITFALLYFWICPSAVGTSYAVASASQKVIFIAIFWSGWFIESLWTQEMVIQALRDPAVPFIKQHSSALVMLATIGAGLIGTALPYVPSLAKAMKFGHIPEYYLLVVLALLFLYIGLTTVVKHLYLRKERFLI</sequence>
<dbReference type="InterPro" id="IPR006068">
    <property type="entry name" value="ATPase_P-typ_cation-transptr_C"/>
</dbReference>
<feature type="transmembrane region" description="Helical" evidence="18">
    <location>
        <begin position="829"/>
        <end position="849"/>
    </location>
</feature>
<dbReference type="RefSeq" id="WP_148238835.1">
    <property type="nucleotide sequence ID" value="NZ_JBBOJN010000053.1"/>
</dbReference>
<keyword evidence="11" id="KW-0067">ATP-binding</keyword>
<feature type="transmembrane region" description="Helical" evidence="18">
    <location>
        <begin position="750"/>
        <end position="771"/>
    </location>
</feature>
<evidence type="ECO:0000256" key="18">
    <source>
        <dbReference type="SAM" id="Phobius"/>
    </source>
</evidence>
<feature type="transmembrane region" description="Helical" evidence="18">
    <location>
        <begin position="68"/>
        <end position="91"/>
    </location>
</feature>
<dbReference type="InterPro" id="IPR059000">
    <property type="entry name" value="ATPase_P-type_domA"/>
</dbReference>
<dbReference type="Gene3D" id="3.40.50.1000">
    <property type="entry name" value="HAD superfamily/HAD-like"/>
    <property type="match status" value="1"/>
</dbReference>
<evidence type="ECO:0000256" key="17">
    <source>
        <dbReference type="ARBA" id="ARBA00047295"/>
    </source>
</evidence>
<evidence type="ECO:0000259" key="19">
    <source>
        <dbReference type="SMART" id="SM00831"/>
    </source>
</evidence>
<keyword evidence="9 18" id="KW-0812">Transmembrane</keyword>
<dbReference type="Gene3D" id="3.40.1110.10">
    <property type="entry name" value="Calcium-transporting ATPase, cytoplasmic domain N"/>
    <property type="match status" value="1"/>
</dbReference>
<accession>A0A6A1Z6E4</accession>
<reference evidence="20 21" key="1">
    <citation type="submission" date="2019-09" db="EMBL/GenBank/DDBJ databases">
        <title>Investigation of probiotic properties of different lactic acid bacteria.</title>
        <authorList>
            <person name="Jaomanjaka F."/>
            <person name="Blanc P."/>
        </authorList>
    </citation>
    <scope>NUCLEOTIDE SEQUENCE [LARGE SCALE GENOMIC DNA]</scope>
    <source>
        <strain evidence="20 21">BIO6272</strain>
    </source>
</reference>
<dbReference type="InterPro" id="IPR006415">
    <property type="entry name" value="P-type_ATPase_IIIB"/>
</dbReference>
<feature type="domain" description="Cation-transporting P-type ATPase N-terminal" evidence="19">
    <location>
        <begin position="20"/>
        <end position="93"/>
    </location>
</feature>
<dbReference type="PRINTS" id="PR01836">
    <property type="entry name" value="MGATPASE"/>
</dbReference>
<evidence type="ECO:0000256" key="7">
    <source>
        <dbReference type="ARBA" id="ARBA00022519"/>
    </source>
</evidence>
<name>A0A6A1Z6E4_9LACO</name>
<dbReference type="SFLD" id="SFLDS00003">
    <property type="entry name" value="Haloacid_Dehalogenase"/>
    <property type="match status" value="1"/>
</dbReference>
<comment type="function">
    <text evidence="1">Mediates magnesium influx to the cytosol.</text>
</comment>
<dbReference type="SMART" id="SM00831">
    <property type="entry name" value="Cation_ATPase_N"/>
    <property type="match status" value="1"/>
</dbReference>
<dbReference type="Pfam" id="PF00122">
    <property type="entry name" value="E1-E2_ATPase"/>
    <property type="match status" value="1"/>
</dbReference>
<dbReference type="InterPro" id="IPR036412">
    <property type="entry name" value="HAD-like_sf"/>
</dbReference>
<evidence type="ECO:0000256" key="4">
    <source>
        <dbReference type="ARBA" id="ARBA00012786"/>
    </source>
</evidence>
<evidence type="ECO:0000256" key="6">
    <source>
        <dbReference type="ARBA" id="ARBA00022475"/>
    </source>
</evidence>
<dbReference type="SUPFAM" id="SSF81665">
    <property type="entry name" value="Calcium ATPase, transmembrane domain M"/>
    <property type="match status" value="1"/>
</dbReference>
<comment type="similarity">
    <text evidence="3">Belongs to the cation transport ATPase (P-type) (TC 3.A.3) family. Type IIIB subfamily.</text>
</comment>
<dbReference type="NCBIfam" id="TIGR01494">
    <property type="entry name" value="ATPase_P-type"/>
    <property type="match status" value="1"/>
</dbReference>
<comment type="catalytic activity">
    <reaction evidence="17">
        <text>Mg(2+)(out) + ATP + H2O = Mg(2+)(in) + ADP + phosphate + H(+)</text>
        <dbReference type="Rhea" id="RHEA:10260"/>
        <dbReference type="ChEBI" id="CHEBI:15377"/>
        <dbReference type="ChEBI" id="CHEBI:15378"/>
        <dbReference type="ChEBI" id="CHEBI:18420"/>
        <dbReference type="ChEBI" id="CHEBI:30616"/>
        <dbReference type="ChEBI" id="CHEBI:43474"/>
        <dbReference type="ChEBI" id="CHEBI:456216"/>
        <dbReference type="EC" id="7.2.2.14"/>
    </reaction>
</comment>
<dbReference type="EC" id="7.2.2.14" evidence="4"/>
<comment type="caution">
    <text evidence="20">The sequence shown here is derived from an EMBL/GenBank/DDBJ whole genome shotgun (WGS) entry which is preliminary data.</text>
</comment>
<dbReference type="InterPro" id="IPR004014">
    <property type="entry name" value="ATPase_P-typ_cation-transptr_N"/>
</dbReference>
<dbReference type="Pfam" id="PF13246">
    <property type="entry name" value="Cation_ATPase"/>
    <property type="match status" value="1"/>
</dbReference>
<dbReference type="InterPro" id="IPR001757">
    <property type="entry name" value="P_typ_ATPase"/>
</dbReference>
<evidence type="ECO:0000256" key="13">
    <source>
        <dbReference type="ARBA" id="ARBA00022967"/>
    </source>
</evidence>
<dbReference type="GO" id="GO:0005524">
    <property type="term" value="F:ATP binding"/>
    <property type="evidence" value="ECO:0007669"/>
    <property type="project" value="UniProtKB-KW"/>
</dbReference>
<keyword evidence="8" id="KW-0597">Phosphoprotein</keyword>
<protein>
    <recommendedName>
        <fullName evidence="5">Magnesium-transporting ATPase, P-type 1</fullName>
        <ecNumber evidence="4">7.2.2.14</ecNumber>
    </recommendedName>
    <alternativeName>
        <fullName evidence="16">Mg(2+) transport ATPase, P-type 1</fullName>
    </alternativeName>
</protein>
<dbReference type="GO" id="GO:0016887">
    <property type="term" value="F:ATP hydrolysis activity"/>
    <property type="evidence" value="ECO:0007669"/>
    <property type="project" value="InterPro"/>
</dbReference>
<dbReference type="AlphaFoldDB" id="A0A6A1Z6E4"/>
<evidence type="ECO:0000256" key="10">
    <source>
        <dbReference type="ARBA" id="ARBA00022741"/>
    </source>
</evidence>
<evidence type="ECO:0000313" key="20">
    <source>
        <dbReference type="EMBL" id="KAB1976771.1"/>
    </source>
</evidence>
<keyword evidence="10" id="KW-0547">Nucleotide-binding</keyword>
<evidence type="ECO:0000313" key="21">
    <source>
        <dbReference type="Proteomes" id="UP000430323"/>
    </source>
</evidence>
<keyword evidence="7" id="KW-0997">Cell inner membrane</keyword>
<evidence type="ECO:0000256" key="5">
    <source>
        <dbReference type="ARBA" id="ARBA00013555"/>
    </source>
</evidence>
<dbReference type="Pfam" id="PF00689">
    <property type="entry name" value="Cation_ATPase_C"/>
    <property type="match status" value="1"/>
</dbReference>
<evidence type="ECO:0000256" key="14">
    <source>
        <dbReference type="ARBA" id="ARBA00022989"/>
    </source>
</evidence>
<evidence type="ECO:0000256" key="16">
    <source>
        <dbReference type="ARBA" id="ARBA00029806"/>
    </source>
</evidence>
<dbReference type="GO" id="GO:0015444">
    <property type="term" value="F:P-type magnesium transporter activity"/>
    <property type="evidence" value="ECO:0007669"/>
    <property type="project" value="UniProtKB-EC"/>
</dbReference>
<feature type="transmembrane region" description="Helical" evidence="18">
    <location>
        <begin position="864"/>
        <end position="887"/>
    </location>
</feature>
<dbReference type="InterPro" id="IPR023298">
    <property type="entry name" value="ATPase_P-typ_TM_dom_sf"/>
</dbReference>
<feature type="transmembrane region" description="Helical" evidence="18">
    <location>
        <begin position="791"/>
        <end position="808"/>
    </location>
</feature>
<dbReference type="SFLD" id="SFLDF00027">
    <property type="entry name" value="p-type_atpase"/>
    <property type="match status" value="1"/>
</dbReference>
<dbReference type="InterPro" id="IPR023299">
    <property type="entry name" value="ATPase_P-typ_cyto_dom_N"/>
</dbReference>
<evidence type="ECO:0000256" key="15">
    <source>
        <dbReference type="ARBA" id="ARBA00023136"/>
    </source>
</evidence>
<evidence type="ECO:0000256" key="8">
    <source>
        <dbReference type="ARBA" id="ARBA00022553"/>
    </source>
</evidence>
<dbReference type="Gene3D" id="2.70.150.10">
    <property type="entry name" value="Calcium-transporting ATPase, cytoplasmic transduction domain A"/>
    <property type="match status" value="1"/>
</dbReference>
<dbReference type="InterPro" id="IPR023214">
    <property type="entry name" value="HAD_sf"/>
</dbReference>
<dbReference type="PANTHER" id="PTHR42861">
    <property type="entry name" value="CALCIUM-TRANSPORTING ATPASE"/>
    <property type="match status" value="1"/>
</dbReference>
<dbReference type="InterPro" id="IPR008250">
    <property type="entry name" value="ATPase_P-typ_transduc_dom_A_sf"/>
</dbReference>
<evidence type="ECO:0000256" key="1">
    <source>
        <dbReference type="ARBA" id="ARBA00003954"/>
    </source>
</evidence>
<dbReference type="PROSITE" id="PS00154">
    <property type="entry name" value="ATPASE_E1_E2"/>
    <property type="match status" value="1"/>
</dbReference>
<proteinExistence type="inferred from homology"/>
<feature type="transmembrane region" description="Helical" evidence="18">
    <location>
        <begin position="296"/>
        <end position="323"/>
    </location>
</feature>
<keyword evidence="14 18" id="KW-1133">Transmembrane helix</keyword>
<dbReference type="SFLD" id="SFLDG00002">
    <property type="entry name" value="C1.7:_P-type_atpase_like"/>
    <property type="match status" value="1"/>
</dbReference>
<dbReference type="NCBIfam" id="TIGR01524">
    <property type="entry name" value="ATPase-IIIB_Mg"/>
    <property type="match status" value="1"/>
</dbReference>
<keyword evidence="6" id="KW-1003">Cell membrane</keyword>
<organism evidence="20 21">
    <name type="scientific">Lactobacillus crispatus</name>
    <dbReference type="NCBI Taxonomy" id="47770"/>
    <lineage>
        <taxon>Bacteria</taxon>
        <taxon>Bacillati</taxon>
        <taxon>Bacillota</taxon>
        <taxon>Bacilli</taxon>
        <taxon>Lactobacillales</taxon>
        <taxon>Lactobacillaceae</taxon>
        <taxon>Lactobacillus</taxon>
    </lineage>
</organism>
<dbReference type="SUPFAM" id="SSF56784">
    <property type="entry name" value="HAD-like"/>
    <property type="match status" value="1"/>
</dbReference>
<keyword evidence="12" id="KW-0460">Magnesium</keyword>
<evidence type="ECO:0000256" key="3">
    <source>
        <dbReference type="ARBA" id="ARBA00008746"/>
    </source>
</evidence>
<dbReference type="SUPFAM" id="SSF81660">
    <property type="entry name" value="Metal cation-transporting ATPase, ATP-binding domain N"/>
    <property type="match status" value="1"/>
</dbReference>
<dbReference type="InterPro" id="IPR018303">
    <property type="entry name" value="ATPase_P-typ_P_site"/>
</dbReference>
<gene>
    <name evidence="20" type="primary">mgtA</name>
    <name evidence="20" type="ORF">F8251_05350</name>
</gene>
<keyword evidence="13" id="KW-1278">Translocase</keyword>
<dbReference type="CDD" id="cd02077">
    <property type="entry name" value="P-type_ATPase_Mg"/>
    <property type="match status" value="1"/>
</dbReference>
<evidence type="ECO:0000256" key="12">
    <source>
        <dbReference type="ARBA" id="ARBA00022842"/>
    </source>
</evidence>
<keyword evidence="15 18" id="KW-0472">Membrane</keyword>
<dbReference type="EMBL" id="WBOB01000022">
    <property type="protein sequence ID" value="KAB1976771.1"/>
    <property type="molecule type" value="Genomic_DNA"/>
</dbReference>
<evidence type="ECO:0000256" key="11">
    <source>
        <dbReference type="ARBA" id="ARBA00022840"/>
    </source>
</evidence>
<feature type="transmembrane region" description="Helical" evidence="18">
    <location>
        <begin position="680"/>
        <end position="702"/>
    </location>
</feature>